<dbReference type="PANTHER" id="PTHR42109:SF2">
    <property type="entry name" value="INTEGRAL MEMBRANE PROTEIN"/>
    <property type="match status" value="1"/>
</dbReference>
<protein>
    <recommendedName>
        <fullName evidence="2">DUF7702 domain-containing protein</fullName>
    </recommendedName>
</protein>
<accession>A0A8H7ULT5</accession>
<feature type="transmembrane region" description="Helical" evidence="1">
    <location>
        <begin position="160"/>
        <end position="180"/>
    </location>
</feature>
<name>A0A8H7ULT5_9FUNG</name>
<feature type="transmembrane region" description="Helical" evidence="1">
    <location>
        <begin position="192"/>
        <end position="212"/>
    </location>
</feature>
<dbReference type="Proteomes" id="UP000612746">
    <property type="component" value="Unassembled WGS sequence"/>
</dbReference>
<feature type="transmembrane region" description="Helical" evidence="1">
    <location>
        <begin position="82"/>
        <end position="104"/>
    </location>
</feature>
<feature type="transmembrane region" description="Helical" evidence="1">
    <location>
        <begin position="227"/>
        <end position="248"/>
    </location>
</feature>
<reference evidence="3" key="1">
    <citation type="submission" date="2020-12" db="EMBL/GenBank/DDBJ databases">
        <title>Metabolic potential, ecology and presence of endohyphal bacteria is reflected in genomic diversity of Mucoromycotina.</title>
        <authorList>
            <person name="Muszewska A."/>
            <person name="Okrasinska A."/>
            <person name="Steczkiewicz K."/>
            <person name="Drgas O."/>
            <person name="Orlowska M."/>
            <person name="Perlinska-Lenart U."/>
            <person name="Aleksandrzak-Piekarczyk T."/>
            <person name="Szatraj K."/>
            <person name="Zielenkiewicz U."/>
            <person name="Pilsyk S."/>
            <person name="Malc E."/>
            <person name="Mieczkowski P."/>
            <person name="Kruszewska J.S."/>
            <person name="Biernat P."/>
            <person name="Pawlowska J."/>
        </authorList>
    </citation>
    <scope>NUCLEOTIDE SEQUENCE</scope>
    <source>
        <strain evidence="3">WA0000051536</strain>
    </source>
</reference>
<organism evidence="3 4">
    <name type="scientific">Umbelopsis vinacea</name>
    <dbReference type="NCBI Taxonomy" id="44442"/>
    <lineage>
        <taxon>Eukaryota</taxon>
        <taxon>Fungi</taxon>
        <taxon>Fungi incertae sedis</taxon>
        <taxon>Mucoromycota</taxon>
        <taxon>Mucoromycotina</taxon>
        <taxon>Umbelopsidomycetes</taxon>
        <taxon>Umbelopsidales</taxon>
        <taxon>Umbelopsidaceae</taxon>
        <taxon>Umbelopsis</taxon>
    </lineage>
</organism>
<keyword evidence="1" id="KW-1133">Transmembrane helix</keyword>
<sequence length="273" mass="30263">MAFPFALLLPTLGPAIAGSVIYGVLLPILIWRTHTTHSFSPYIMLTIFSILRCVGFACRAAWSQQTTQGITGLVYAANILQYVGFILEIFAVINLTINWIHASLREGSKPPKTEKLAFIALRILVISAQILTIIGAVMLLVGAGSGKLNLVSTGTNLKNASYYLFFASAFLGFCVLHFYYFTNFSRARTADYLLILVLYLLLLFKLCFRMAAQNLSASNNVNTKEAFYFGIDALPELLICLIAVGINLSRVKNGFEPWNAKRERKLSETKELA</sequence>
<keyword evidence="4" id="KW-1185">Reference proteome</keyword>
<feature type="domain" description="DUF7702" evidence="2">
    <location>
        <begin position="20"/>
        <end position="248"/>
    </location>
</feature>
<evidence type="ECO:0000313" key="3">
    <source>
        <dbReference type="EMBL" id="KAG2186472.1"/>
    </source>
</evidence>
<feature type="transmembrane region" description="Helical" evidence="1">
    <location>
        <begin position="42"/>
        <end position="62"/>
    </location>
</feature>
<feature type="transmembrane region" description="Helical" evidence="1">
    <location>
        <begin position="116"/>
        <end position="140"/>
    </location>
</feature>
<proteinExistence type="predicted"/>
<dbReference type="AlphaFoldDB" id="A0A8H7ULT5"/>
<dbReference type="PANTHER" id="PTHR42109">
    <property type="entry name" value="UNPLACED GENOMIC SCAFFOLD UM_SCAF_CONTIG_1.265, WHOLE GENOME SHOTGUN SEQUENCE"/>
    <property type="match status" value="1"/>
</dbReference>
<feature type="transmembrane region" description="Helical" evidence="1">
    <location>
        <begin position="6"/>
        <end position="30"/>
    </location>
</feature>
<evidence type="ECO:0000256" key="1">
    <source>
        <dbReference type="SAM" id="Phobius"/>
    </source>
</evidence>
<dbReference type="OrthoDB" id="2386429at2759"/>
<keyword evidence="1" id="KW-0812">Transmembrane</keyword>
<gene>
    <name evidence="3" type="ORF">INT44_002694</name>
</gene>
<dbReference type="EMBL" id="JAEPRA010000004">
    <property type="protein sequence ID" value="KAG2186472.1"/>
    <property type="molecule type" value="Genomic_DNA"/>
</dbReference>
<keyword evidence="1" id="KW-0472">Membrane</keyword>
<comment type="caution">
    <text evidence="3">The sequence shown here is derived from an EMBL/GenBank/DDBJ whole genome shotgun (WGS) entry which is preliminary data.</text>
</comment>
<dbReference type="Pfam" id="PF24800">
    <property type="entry name" value="DUF7702"/>
    <property type="match status" value="1"/>
</dbReference>
<evidence type="ECO:0000313" key="4">
    <source>
        <dbReference type="Proteomes" id="UP000612746"/>
    </source>
</evidence>
<evidence type="ECO:0000259" key="2">
    <source>
        <dbReference type="Pfam" id="PF24800"/>
    </source>
</evidence>
<dbReference type="InterPro" id="IPR056119">
    <property type="entry name" value="DUF7702"/>
</dbReference>